<name>V9VZR1_9RHOB</name>
<gene>
    <name evidence="1" type="ORF">METH_17630</name>
</gene>
<organism evidence="1 2">
    <name type="scientific">Leisingera methylohalidivorans DSM 14336</name>
    <dbReference type="NCBI Taxonomy" id="999552"/>
    <lineage>
        <taxon>Bacteria</taxon>
        <taxon>Pseudomonadati</taxon>
        <taxon>Pseudomonadota</taxon>
        <taxon>Alphaproteobacteria</taxon>
        <taxon>Rhodobacterales</taxon>
        <taxon>Roseobacteraceae</taxon>
        <taxon>Leisingera</taxon>
    </lineage>
</organism>
<dbReference type="EMBL" id="CP006773">
    <property type="protein sequence ID" value="AHD03254.1"/>
    <property type="molecule type" value="Genomic_DNA"/>
</dbReference>
<dbReference type="Proteomes" id="UP000018780">
    <property type="component" value="Chromosome"/>
</dbReference>
<dbReference type="KEGG" id="lmd:METH_17630"/>
<protein>
    <submittedName>
        <fullName evidence="1">Uncharacterized protein</fullName>
    </submittedName>
</protein>
<sequence>MAYGKAPQLEKGGGKIHLSNKKFSKHNDLCGHFV</sequence>
<reference evidence="1 2" key="1">
    <citation type="submission" date="2013-09" db="EMBL/GenBank/DDBJ databases">
        <authorList>
            <consortium name="DOE Joint Genome Institute"/>
            <person name="Klenk H.-P."/>
            <person name="Huntemann M."/>
            <person name="Han J."/>
            <person name="Chen A."/>
            <person name="Kyrpides N."/>
            <person name="Mavromatis K."/>
            <person name="Markowitz V."/>
            <person name="Palaniappan K."/>
            <person name="Ivanova N."/>
            <person name="Schaumberg A."/>
            <person name="Pati A."/>
            <person name="Liolios K."/>
            <person name="Nordberg H.P."/>
            <person name="Cantor M.N."/>
            <person name="Hua S.X."/>
            <person name="Woyke T."/>
        </authorList>
    </citation>
    <scope>NUCLEOTIDE SEQUENCE [LARGE SCALE GENOMIC DNA]</scope>
    <source>
        <strain evidence="1 2">DSM 14336</strain>
    </source>
</reference>
<dbReference type="AlphaFoldDB" id="V9VZR1"/>
<keyword evidence="2" id="KW-1185">Reference proteome</keyword>
<evidence type="ECO:0000313" key="2">
    <source>
        <dbReference type="Proteomes" id="UP000018780"/>
    </source>
</evidence>
<dbReference type="HOGENOM" id="CLU_3374412_0_0_5"/>
<proteinExistence type="predicted"/>
<accession>V9VZR1</accession>
<evidence type="ECO:0000313" key="1">
    <source>
        <dbReference type="EMBL" id="AHD03254.1"/>
    </source>
</evidence>